<proteinExistence type="predicted"/>
<dbReference type="InterPro" id="IPR002123">
    <property type="entry name" value="Plipid/glycerol_acylTrfase"/>
</dbReference>
<dbReference type="STRING" id="290512.Paes_0939"/>
<name>B4S7E5_PROA2</name>
<dbReference type="PANTHER" id="PTHR10434">
    <property type="entry name" value="1-ACYL-SN-GLYCEROL-3-PHOSPHATE ACYLTRANSFERASE"/>
    <property type="match status" value="1"/>
</dbReference>
<dbReference type="RefSeq" id="WP_012505519.1">
    <property type="nucleotide sequence ID" value="NC_011059.1"/>
</dbReference>
<dbReference type="CDD" id="cd07989">
    <property type="entry name" value="LPLAT_AGPAT-like"/>
    <property type="match status" value="1"/>
</dbReference>
<dbReference type="eggNOG" id="COG0204">
    <property type="taxonomic scope" value="Bacteria"/>
</dbReference>
<gene>
    <name evidence="5" type="ordered locus">Paes_0939</name>
</gene>
<evidence type="ECO:0000313" key="5">
    <source>
        <dbReference type="EMBL" id="ACF45982.1"/>
    </source>
</evidence>
<feature type="domain" description="Phospholipid/glycerol acyltransferase" evidence="4">
    <location>
        <begin position="58"/>
        <end position="189"/>
    </location>
</feature>
<reference evidence="5" key="1">
    <citation type="submission" date="2008-06" db="EMBL/GenBank/DDBJ databases">
        <title>Complete sequence of chromosome of Prosthecochloris aestuarii DSM 271.</title>
        <authorList>
            <consortium name="US DOE Joint Genome Institute"/>
            <person name="Lucas S."/>
            <person name="Copeland A."/>
            <person name="Lapidus A."/>
            <person name="Glavina del Rio T."/>
            <person name="Dalin E."/>
            <person name="Tice H."/>
            <person name="Bruce D."/>
            <person name="Goodwin L."/>
            <person name="Pitluck S."/>
            <person name="Schmutz J."/>
            <person name="Larimer F."/>
            <person name="Land M."/>
            <person name="Hauser L."/>
            <person name="Kyrpides N."/>
            <person name="Anderson I."/>
            <person name="Liu Z."/>
            <person name="Li T."/>
            <person name="Zhao F."/>
            <person name="Overmann J."/>
            <person name="Bryant D.A."/>
            <person name="Richardson P."/>
        </authorList>
    </citation>
    <scope>NUCLEOTIDE SEQUENCE [LARGE SCALE GENOMIC DNA]</scope>
    <source>
        <strain evidence="5">DSM 271</strain>
    </source>
</reference>
<sequence length="282" mass="31997">MNRHIQKGAMSMRWNTFRASFKGLTFRERTLLGFLMLPAHLLLHVEGREHLRSIQRPFIVACNHNNAVESLLVPAALMFLLQGEKISFVIDWMFGKVPLLGSLIELIDPVYVYRKQSTWRRLEMKRPCQPQRSVLEECSRRLSLGRCVGIFPEGVRNHDSAKLLKGRRGIGHMALRNGVSVLPVGIDYPLRVKKGRIPFIGKTIVRIGAPMHFPLRIAEYRAASARTGRAGLCRSTFLAACTTYDIMLEIARLCGKCYDFPSPSTDNFESPNVTTQEDLCRV</sequence>
<evidence type="ECO:0000259" key="4">
    <source>
        <dbReference type="SMART" id="SM00563"/>
    </source>
</evidence>
<dbReference type="SUPFAM" id="SSF69593">
    <property type="entry name" value="Glycerol-3-phosphate (1)-acyltransferase"/>
    <property type="match status" value="1"/>
</dbReference>
<dbReference type="HOGENOM" id="CLU_1025629_0_0_10"/>
<dbReference type="Proteomes" id="UP000002725">
    <property type="component" value="Chromosome"/>
</dbReference>
<comment type="pathway">
    <text evidence="1">Lipid metabolism.</text>
</comment>
<organism evidence="5 6">
    <name type="scientific">Prosthecochloris aestuarii (strain DSM 271 / SK 413)</name>
    <dbReference type="NCBI Taxonomy" id="290512"/>
    <lineage>
        <taxon>Bacteria</taxon>
        <taxon>Pseudomonadati</taxon>
        <taxon>Chlorobiota</taxon>
        <taxon>Chlorobiia</taxon>
        <taxon>Chlorobiales</taxon>
        <taxon>Chlorobiaceae</taxon>
        <taxon>Prosthecochloris</taxon>
    </lineage>
</organism>
<keyword evidence="2" id="KW-0808">Transferase</keyword>
<keyword evidence="6" id="KW-1185">Reference proteome</keyword>
<dbReference type="EMBL" id="CP001108">
    <property type="protein sequence ID" value="ACF45982.1"/>
    <property type="molecule type" value="Genomic_DNA"/>
</dbReference>
<keyword evidence="3 5" id="KW-0012">Acyltransferase</keyword>
<dbReference type="GO" id="GO:0006654">
    <property type="term" value="P:phosphatidic acid biosynthetic process"/>
    <property type="evidence" value="ECO:0007669"/>
    <property type="project" value="TreeGrafter"/>
</dbReference>
<dbReference type="PANTHER" id="PTHR10434:SF11">
    <property type="entry name" value="1-ACYL-SN-GLYCEROL-3-PHOSPHATE ACYLTRANSFERASE"/>
    <property type="match status" value="1"/>
</dbReference>
<evidence type="ECO:0000313" key="6">
    <source>
        <dbReference type="Proteomes" id="UP000002725"/>
    </source>
</evidence>
<evidence type="ECO:0000256" key="1">
    <source>
        <dbReference type="ARBA" id="ARBA00005189"/>
    </source>
</evidence>
<accession>B4S7E5</accession>
<evidence type="ECO:0000256" key="3">
    <source>
        <dbReference type="ARBA" id="ARBA00023315"/>
    </source>
</evidence>
<protein>
    <submittedName>
        <fullName evidence="5">Phospholipid/glycerol acyltransferase</fullName>
    </submittedName>
</protein>
<dbReference type="GO" id="GO:0003841">
    <property type="term" value="F:1-acylglycerol-3-phosphate O-acyltransferase activity"/>
    <property type="evidence" value="ECO:0007669"/>
    <property type="project" value="TreeGrafter"/>
</dbReference>
<dbReference type="Pfam" id="PF01553">
    <property type="entry name" value="Acyltransferase"/>
    <property type="match status" value="1"/>
</dbReference>
<dbReference type="SMART" id="SM00563">
    <property type="entry name" value="PlsC"/>
    <property type="match status" value="1"/>
</dbReference>
<evidence type="ECO:0000256" key="2">
    <source>
        <dbReference type="ARBA" id="ARBA00022679"/>
    </source>
</evidence>
<dbReference type="AlphaFoldDB" id="B4S7E5"/>
<dbReference type="KEGG" id="paa:Paes_0939"/>